<feature type="domain" description="P-type ATPase A" evidence="19">
    <location>
        <begin position="271"/>
        <end position="385"/>
    </location>
</feature>
<organism evidence="22 23">
    <name type="scientific">Rhizophagus irregularis (strain DAOM 197198w)</name>
    <name type="common">Glomus intraradices</name>
    <dbReference type="NCBI Taxonomy" id="1432141"/>
    <lineage>
        <taxon>Eukaryota</taxon>
        <taxon>Fungi</taxon>
        <taxon>Fungi incertae sedis</taxon>
        <taxon>Mucoromycota</taxon>
        <taxon>Glomeromycotina</taxon>
        <taxon>Glomeromycetes</taxon>
        <taxon>Glomerales</taxon>
        <taxon>Glomeraceae</taxon>
        <taxon>Rhizophagus</taxon>
    </lineage>
</organism>
<keyword evidence="12 17" id="KW-1133">Transmembrane helix</keyword>
<accession>A0A015L9F4</accession>
<dbReference type="FunFam" id="3.40.50.1000:FF:000018">
    <property type="entry name" value="Calcium-transporting ATPase"/>
    <property type="match status" value="1"/>
</dbReference>
<keyword evidence="5 17" id="KW-0812">Transmembrane</keyword>
<dbReference type="GO" id="GO:0005886">
    <property type="term" value="C:plasma membrane"/>
    <property type="evidence" value="ECO:0007669"/>
    <property type="project" value="TreeGrafter"/>
</dbReference>
<dbReference type="Gene3D" id="2.70.150.10">
    <property type="entry name" value="Calcium-transporting ATPase, cytoplasmic transduction domain A"/>
    <property type="match status" value="1"/>
</dbReference>
<dbReference type="InterPro" id="IPR044492">
    <property type="entry name" value="P_typ_ATPase_HD_dom"/>
</dbReference>
<keyword evidence="3" id="KW-0926">Vacuole</keyword>
<dbReference type="GO" id="GO:0006874">
    <property type="term" value="P:intracellular calcium ion homeostasis"/>
    <property type="evidence" value="ECO:0007669"/>
    <property type="project" value="TreeGrafter"/>
</dbReference>
<comment type="function">
    <text evidence="17">Catalyzes the hydrolysis of ATP coupled with the transport of calcium.</text>
</comment>
<feature type="compositionally biased region" description="Polar residues" evidence="18">
    <location>
        <begin position="1194"/>
        <end position="1212"/>
    </location>
</feature>
<feature type="domain" description="Cation-transporting P-type ATPase N-terminal" evidence="21">
    <location>
        <begin position="169"/>
        <end position="210"/>
    </location>
</feature>
<dbReference type="InterPro" id="IPR036412">
    <property type="entry name" value="HAD-like_sf"/>
</dbReference>
<evidence type="ECO:0000256" key="18">
    <source>
        <dbReference type="SAM" id="MobiDB-lite"/>
    </source>
</evidence>
<gene>
    <name evidence="22" type="ORF">RirG_098780</name>
</gene>
<dbReference type="GO" id="GO:0005774">
    <property type="term" value="C:vacuolar membrane"/>
    <property type="evidence" value="ECO:0007669"/>
    <property type="project" value="UniProtKB-SubCell"/>
</dbReference>
<dbReference type="InterPro" id="IPR008250">
    <property type="entry name" value="ATPase_P-typ_transduc_dom_A_sf"/>
</dbReference>
<evidence type="ECO:0000256" key="16">
    <source>
        <dbReference type="ARBA" id="ARBA00048694"/>
    </source>
</evidence>
<dbReference type="PROSITE" id="PS00154">
    <property type="entry name" value="ATPASE_E1_E2"/>
    <property type="match status" value="1"/>
</dbReference>
<dbReference type="GO" id="GO:0046872">
    <property type="term" value="F:metal ion binding"/>
    <property type="evidence" value="ECO:0007669"/>
    <property type="project" value="UniProtKB-KW"/>
</dbReference>
<evidence type="ECO:0000256" key="13">
    <source>
        <dbReference type="ARBA" id="ARBA00023065"/>
    </source>
</evidence>
<evidence type="ECO:0000313" key="23">
    <source>
        <dbReference type="Proteomes" id="UP000022910"/>
    </source>
</evidence>
<dbReference type="FunFam" id="2.70.150.10:FF:000028">
    <property type="entry name" value="Calcium-transporting ATPase"/>
    <property type="match status" value="1"/>
</dbReference>
<dbReference type="EC" id="7.2.2.10" evidence="17"/>
<protein>
    <recommendedName>
        <fullName evidence="17">Calcium-transporting ATPase</fullName>
        <ecNumber evidence="17">7.2.2.10</ecNumber>
    </recommendedName>
</protein>
<feature type="transmembrane region" description="Helical" evidence="17">
    <location>
        <begin position="1070"/>
        <end position="1093"/>
    </location>
</feature>
<comment type="catalytic activity">
    <reaction evidence="16 17">
        <text>Ca(2+)(in) + ATP + H2O = Ca(2+)(out) + ADP + phosphate + H(+)</text>
        <dbReference type="Rhea" id="RHEA:18105"/>
        <dbReference type="ChEBI" id="CHEBI:15377"/>
        <dbReference type="ChEBI" id="CHEBI:15378"/>
        <dbReference type="ChEBI" id="CHEBI:29108"/>
        <dbReference type="ChEBI" id="CHEBI:30616"/>
        <dbReference type="ChEBI" id="CHEBI:43474"/>
        <dbReference type="ChEBI" id="CHEBI:456216"/>
        <dbReference type="EC" id="7.2.2.10"/>
    </reaction>
</comment>
<name>A0A015L9F4_RHIIW</name>
<feature type="transmembrane region" description="Helical" evidence="17">
    <location>
        <begin position="446"/>
        <end position="473"/>
    </location>
</feature>
<evidence type="ECO:0000256" key="11">
    <source>
        <dbReference type="ARBA" id="ARBA00022967"/>
    </source>
</evidence>
<feature type="transmembrane region" description="Helical" evidence="17">
    <location>
        <begin position="406"/>
        <end position="426"/>
    </location>
</feature>
<evidence type="ECO:0000256" key="4">
    <source>
        <dbReference type="ARBA" id="ARBA00022568"/>
    </source>
</evidence>
<dbReference type="STRING" id="1432141.A0A015L9F4"/>
<dbReference type="InterPro" id="IPR059000">
    <property type="entry name" value="ATPase_P-type_domA"/>
</dbReference>
<dbReference type="Pfam" id="PF00690">
    <property type="entry name" value="Cation_ATPase_N"/>
    <property type="match status" value="1"/>
</dbReference>
<dbReference type="InterPro" id="IPR004014">
    <property type="entry name" value="ATPase_P-typ_cation-transptr_N"/>
</dbReference>
<evidence type="ECO:0000256" key="6">
    <source>
        <dbReference type="ARBA" id="ARBA00022723"/>
    </source>
</evidence>
<dbReference type="InterPro" id="IPR006068">
    <property type="entry name" value="ATPase_P-typ_cation-transptr_C"/>
</dbReference>
<evidence type="ECO:0000256" key="2">
    <source>
        <dbReference type="ARBA" id="ARBA00022448"/>
    </source>
</evidence>
<dbReference type="SUPFAM" id="SSF81660">
    <property type="entry name" value="Metal cation-transporting ATPase, ATP-binding domain N"/>
    <property type="match status" value="1"/>
</dbReference>
<keyword evidence="13 17" id="KW-0406">Ion transport</keyword>
<feature type="transmembrane region" description="Helical" evidence="17">
    <location>
        <begin position="920"/>
        <end position="943"/>
    </location>
</feature>
<evidence type="ECO:0000259" key="21">
    <source>
        <dbReference type="Pfam" id="PF00690"/>
    </source>
</evidence>
<proteinExistence type="inferred from homology"/>
<comment type="caution">
    <text evidence="22">The sequence shown here is derived from an EMBL/GenBank/DDBJ whole genome shotgun (WGS) entry which is preliminary data.</text>
</comment>
<sequence>MGSVHQDDTLTVPVNSFSPSIITDITDTTAIEINPESPISPKTLTSLKEPKNTVKRMSTEIAVDSTREPTETHSSSSNPFAFTPKTLSPLAEPTQKKQSLKLLKSYGGLDGLVKGLHTDQRTGLKDETASLKPITLREITGESNDNIVDEQDNVQYETTLTADDTLFYQRKNVFGKNILPVKKTKSILELMWIAMQEKVLILLIIAAVVSLGLGLYEDFGVKDPATEGQPKIRWVEGVAILIAILIVVLVGSLNDWQKERQFQKLNAKKEDRNVKVTRNGKEALLSVHDVLVGDVLNLEPGDVISVDGVLIAGHNLRCDESAASGESDAVRKMKYEDCLKELEKESESPKVDPFIISGSKVLEGVGTYIVTGVGVNSFFGKIMMSLRSEAEDTPLQEKLNDLAEKIAKLGGAAALLMFIVLLIKYFVSFRNGVPSVTHILDNLIKIIISTVTIVVVAVPEGLPLAVTLALAYATTRMLKDNNLVRVLSACETMGNATTICSDKTGTLTQNKMTVVTGIIGLSVPFVKDAETHSLSANVVSTKPVSLKEINSEVPQDISQLLNESIAINSTAFEGEIENGKKTFVGSKTETALLGFLLELNPGIDIKSLRESAQIVQLFPFNSERKSMGVVIKIDDSKWRFFVKGASEVILKKSNKIINIVKSDDNTTTSSVIDLTEDNSDKVQKVIEDYATQTLRTIGIAYRDFEKFQFEEITKSSDEINYGDLFDKLTLLSIVGIEDPLREGVREAVANCVKAGVKVRMVTGDNILTAKSIATQCGIFTGGEVMEGPEFRNLSLEQMNRILPKLQVLARSSPDDKRILVGHLRRLNDVVAVTGDGTNDGPALKLSDVGFSMGIAGTEVAKEASSIILMDDNFSSIVKAIMWGRNVNDAVKKFLQFQLTVNVTAVLLTFISAVSSNEQKSVLTAVQLLWVNLIMDTLAALALATDPPTIELLDRKPESKNAPLISLDMWKMIIGQSIFQLVITLVLFYAGSSILGLDKESIELQTVIFNTFVFLQIFNEINCRRLYGKINILKGVTRNKFLMAIFLIMVCGQILIVQFGGAAFQVTRISIIEWVICIVLGFLSIPVGVIIRLIPTGAHTTTPPPAVNIDLEKEWSDTITQVQNQLHFFKTLRGGRFRAHFGDKQEKSETRSKAIAAAAMLPSLISASVGVHMTRENTVQNESLDVGRQLRNDNNEGINSSSTSKNQNDTNVDTIDIEKR</sequence>
<dbReference type="PRINTS" id="PR00120">
    <property type="entry name" value="HATPASE"/>
</dbReference>
<evidence type="ECO:0000313" key="22">
    <source>
        <dbReference type="EMBL" id="EXX69131.1"/>
    </source>
</evidence>
<feature type="transmembrane region" description="Helical" evidence="17">
    <location>
        <begin position="237"/>
        <end position="256"/>
    </location>
</feature>
<evidence type="ECO:0000256" key="8">
    <source>
        <dbReference type="ARBA" id="ARBA00022837"/>
    </source>
</evidence>
<keyword evidence="4 17" id="KW-0109">Calcium transport</keyword>
<dbReference type="PANTHER" id="PTHR24093:SF369">
    <property type="entry name" value="CALCIUM-TRANSPORTING ATPASE"/>
    <property type="match status" value="1"/>
</dbReference>
<keyword evidence="10" id="KW-0460">Magnesium</keyword>
<evidence type="ECO:0000256" key="14">
    <source>
        <dbReference type="ARBA" id="ARBA00023136"/>
    </source>
</evidence>
<dbReference type="SUPFAM" id="SSF56784">
    <property type="entry name" value="HAD-like"/>
    <property type="match status" value="1"/>
</dbReference>
<dbReference type="GO" id="GO:0005388">
    <property type="term" value="F:P-type calcium transporter activity"/>
    <property type="evidence" value="ECO:0007669"/>
    <property type="project" value="UniProtKB-EC"/>
</dbReference>
<dbReference type="FunFam" id="1.20.1110.10:FF:000002">
    <property type="entry name" value="Calcium-transporting ATPase"/>
    <property type="match status" value="1"/>
</dbReference>
<keyword evidence="2 17" id="KW-0813">Transport</keyword>
<dbReference type="Pfam" id="PF00122">
    <property type="entry name" value="E1-E2_ATPase"/>
    <property type="match status" value="1"/>
</dbReference>
<dbReference type="Gene3D" id="3.40.1110.10">
    <property type="entry name" value="Calcium-transporting ATPase, cytoplasmic domain N"/>
    <property type="match status" value="1"/>
</dbReference>
<dbReference type="SFLD" id="SFLDS00003">
    <property type="entry name" value="Haloacid_Dehalogenase"/>
    <property type="match status" value="1"/>
</dbReference>
<dbReference type="Proteomes" id="UP000022910">
    <property type="component" value="Unassembled WGS sequence"/>
</dbReference>
<comment type="caution">
    <text evidence="17">Lacks conserved residue(s) required for the propagation of feature annotation.</text>
</comment>
<dbReference type="InterPro" id="IPR023214">
    <property type="entry name" value="HAD_sf"/>
</dbReference>
<reference evidence="22 23" key="1">
    <citation type="submission" date="2014-02" db="EMBL/GenBank/DDBJ databases">
        <title>Single nucleus genome sequencing reveals high similarity among nuclei of an endomycorrhizal fungus.</title>
        <authorList>
            <person name="Lin K."/>
            <person name="Geurts R."/>
            <person name="Zhang Z."/>
            <person name="Limpens E."/>
            <person name="Saunders D.G."/>
            <person name="Mu D."/>
            <person name="Pang E."/>
            <person name="Cao H."/>
            <person name="Cha H."/>
            <person name="Lin T."/>
            <person name="Zhou Q."/>
            <person name="Shang Y."/>
            <person name="Li Y."/>
            <person name="Ivanov S."/>
            <person name="Sharma T."/>
            <person name="Velzen R.V."/>
            <person name="Ruijter N.D."/>
            <person name="Aanen D.K."/>
            <person name="Win J."/>
            <person name="Kamoun S."/>
            <person name="Bisseling T."/>
            <person name="Huang S."/>
        </authorList>
    </citation>
    <scope>NUCLEOTIDE SEQUENCE [LARGE SCALE GENOMIC DNA]</scope>
    <source>
        <strain evidence="23">DAOM197198w</strain>
    </source>
</reference>
<evidence type="ECO:0000256" key="9">
    <source>
        <dbReference type="ARBA" id="ARBA00022840"/>
    </source>
</evidence>
<comment type="similarity">
    <text evidence="15 17">Belongs to the cation transport ATPase (P-type) (TC 3.A.3) family.</text>
</comment>
<keyword evidence="9 17" id="KW-0067">ATP-binding</keyword>
<dbReference type="PANTHER" id="PTHR24093">
    <property type="entry name" value="CATION TRANSPORTING ATPASE"/>
    <property type="match status" value="1"/>
</dbReference>
<dbReference type="Gene3D" id="3.40.50.1000">
    <property type="entry name" value="HAD superfamily/HAD-like"/>
    <property type="match status" value="1"/>
</dbReference>
<keyword evidence="8 17" id="KW-0106">Calcium</keyword>
<keyword evidence="7 17" id="KW-0547">Nucleotide-binding</keyword>
<feature type="transmembrane region" description="Helical" evidence="17">
    <location>
        <begin position="1040"/>
        <end position="1064"/>
    </location>
</feature>
<evidence type="ECO:0000256" key="1">
    <source>
        <dbReference type="ARBA" id="ARBA00004128"/>
    </source>
</evidence>
<feature type="domain" description="Cation-transporting P-type ATPase C-terminal" evidence="20">
    <location>
        <begin position="920"/>
        <end position="1093"/>
    </location>
</feature>
<evidence type="ECO:0000259" key="19">
    <source>
        <dbReference type="Pfam" id="PF00122"/>
    </source>
</evidence>
<feature type="transmembrane region" description="Helical" evidence="17">
    <location>
        <begin position="964"/>
        <end position="989"/>
    </location>
</feature>
<evidence type="ECO:0000256" key="12">
    <source>
        <dbReference type="ARBA" id="ARBA00022989"/>
    </source>
</evidence>
<dbReference type="NCBIfam" id="TIGR01494">
    <property type="entry name" value="ATPase_P-type"/>
    <property type="match status" value="2"/>
</dbReference>
<dbReference type="GO" id="GO:0016887">
    <property type="term" value="F:ATP hydrolysis activity"/>
    <property type="evidence" value="ECO:0007669"/>
    <property type="project" value="InterPro"/>
</dbReference>
<evidence type="ECO:0000256" key="10">
    <source>
        <dbReference type="ARBA" id="ARBA00022842"/>
    </source>
</evidence>
<dbReference type="AlphaFoldDB" id="A0A015L9F4"/>
<dbReference type="SFLD" id="SFLDF00027">
    <property type="entry name" value="p-type_atpase"/>
    <property type="match status" value="1"/>
</dbReference>
<keyword evidence="6" id="KW-0479">Metal-binding</keyword>
<dbReference type="FunFam" id="1.20.1110.10:FF:000039">
    <property type="entry name" value="Calcium-transporting ATPase"/>
    <property type="match status" value="1"/>
</dbReference>
<evidence type="ECO:0000259" key="20">
    <source>
        <dbReference type="Pfam" id="PF00689"/>
    </source>
</evidence>
<evidence type="ECO:0000256" key="17">
    <source>
        <dbReference type="RuleBase" id="RU361146"/>
    </source>
</evidence>
<dbReference type="OrthoDB" id="3352408at2759"/>
<dbReference type="SFLD" id="SFLDG00002">
    <property type="entry name" value="C1.7:_P-type_atpase_like"/>
    <property type="match status" value="1"/>
</dbReference>
<keyword evidence="11" id="KW-1278">Translocase</keyword>
<dbReference type="InterPro" id="IPR001757">
    <property type="entry name" value="P_typ_ATPase"/>
</dbReference>
<dbReference type="InterPro" id="IPR023299">
    <property type="entry name" value="ATPase_P-typ_cyto_dom_N"/>
</dbReference>
<dbReference type="InterPro" id="IPR023298">
    <property type="entry name" value="ATPase_P-typ_TM_dom_sf"/>
</dbReference>
<feature type="region of interest" description="Disordered" evidence="18">
    <location>
        <begin position="62"/>
        <end position="84"/>
    </location>
</feature>
<evidence type="ECO:0000256" key="15">
    <source>
        <dbReference type="ARBA" id="ARBA00038148"/>
    </source>
</evidence>
<dbReference type="SUPFAM" id="SSF81665">
    <property type="entry name" value="Calcium ATPase, transmembrane domain M"/>
    <property type="match status" value="1"/>
</dbReference>
<feature type="transmembrane region" description="Helical" evidence="17">
    <location>
        <begin position="893"/>
        <end position="914"/>
    </location>
</feature>
<dbReference type="Gene3D" id="1.20.1110.10">
    <property type="entry name" value="Calcium-transporting ATPase, transmembrane domain"/>
    <property type="match status" value="1"/>
</dbReference>
<evidence type="ECO:0000256" key="7">
    <source>
        <dbReference type="ARBA" id="ARBA00022741"/>
    </source>
</evidence>
<feature type="transmembrane region" description="Helical" evidence="17">
    <location>
        <begin position="199"/>
        <end position="217"/>
    </location>
</feature>
<dbReference type="SMR" id="A0A015L9F4"/>
<evidence type="ECO:0000256" key="5">
    <source>
        <dbReference type="ARBA" id="ARBA00022692"/>
    </source>
</evidence>
<dbReference type="CDD" id="cd02081">
    <property type="entry name" value="P-type_ATPase_Ca_PMCA-like"/>
    <property type="match status" value="1"/>
</dbReference>
<keyword evidence="14 17" id="KW-0472">Membrane</keyword>
<keyword evidence="23" id="KW-1185">Reference proteome</keyword>
<dbReference type="NCBIfam" id="TIGR01517">
    <property type="entry name" value="ATPase-IIB_Ca"/>
    <property type="match status" value="1"/>
</dbReference>
<dbReference type="InterPro" id="IPR006408">
    <property type="entry name" value="P-type_ATPase_IIB"/>
</dbReference>
<dbReference type="Pfam" id="PF00689">
    <property type="entry name" value="Cation_ATPase_C"/>
    <property type="match status" value="1"/>
</dbReference>
<evidence type="ECO:0000256" key="3">
    <source>
        <dbReference type="ARBA" id="ARBA00022554"/>
    </source>
</evidence>
<dbReference type="Pfam" id="PF13246">
    <property type="entry name" value="Cation_ATPase"/>
    <property type="match status" value="1"/>
</dbReference>
<dbReference type="PRINTS" id="PR00119">
    <property type="entry name" value="CATATPASE"/>
</dbReference>
<dbReference type="EMBL" id="JEMT01016944">
    <property type="protein sequence ID" value="EXX69131.1"/>
    <property type="molecule type" value="Genomic_DNA"/>
</dbReference>
<comment type="subcellular location">
    <subcellularLocation>
        <location evidence="17">Membrane</location>
        <topology evidence="17">Multi-pass membrane protein</topology>
    </subcellularLocation>
    <subcellularLocation>
        <location evidence="1">Vacuole membrane</location>
        <topology evidence="1">Multi-pass membrane protein</topology>
    </subcellularLocation>
</comment>
<feature type="region of interest" description="Disordered" evidence="18">
    <location>
        <begin position="1177"/>
        <end position="1219"/>
    </location>
</feature>
<dbReference type="SUPFAM" id="SSF81653">
    <property type="entry name" value="Calcium ATPase, transduction domain A"/>
    <property type="match status" value="1"/>
</dbReference>
<dbReference type="InterPro" id="IPR018303">
    <property type="entry name" value="ATPase_P-typ_P_site"/>
</dbReference>
<dbReference type="GO" id="GO:0005524">
    <property type="term" value="F:ATP binding"/>
    <property type="evidence" value="ECO:0007669"/>
    <property type="project" value="UniProtKB-KW"/>
</dbReference>